<dbReference type="RefSeq" id="XP_001025996.1">
    <property type="nucleotide sequence ID" value="XM_001025996.1"/>
</dbReference>
<evidence type="ECO:0000313" key="2">
    <source>
        <dbReference type="EMBL" id="EAS05751.1"/>
    </source>
</evidence>
<feature type="chain" id="PRO_5004202076" description="Transmembrane protein" evidence="1">
    <location>
        <begin position="21"/>
        <end position="74"/>
    </location>
</feature>
<protein>
    <recommendedName>
        <fullName evidence="4">Transmembrane protein</fullName>
    </recommendedName>
</protein>
<proteinExistence type="predicted"/>
<dbReference type="HOGENOM" id="CLU_2693250_0_0_1"/>
<dbReference type="AlphaFoldDB" id="Q24D94"/>
<keyword evidence="3" id="KW-1185">Reference proteome</keyword>
<keyword evidence="1" id="KW-0732">Signal</keyword>
<sequence>MKVYQLVLLVLVLVFGAAQLKSIYEKITFVQQITCTKQGYTCQNNDECCGKNPRCVELESQGFCFNDDDDDDVQ</sequence>
<organism evidence="2 3">
    <name type="scientific">Tetrahymena thermophila (strain SB210)</name>
    <dbReference type="NCBI Taxonomy" id="312017"/>
    <lineage>
        <taxon>Eukaryota</taxon>
        <taxon>Sar</taxon>
        <taxon>Alveolata</taxon>
        <taxon>Ciliophora</taxon>
        <taxon>Intramacronucleata</taxon>
        <taxon>Oligohymenophorea</taxon>
        <taxon>Hymenostomatida</taxon>
        <taxon>Tetrahymenina</taxon>
        <taxon>Tetrahymenidae</taxon>
        <taxon>Tetrahymena</taxon>
    </lineage>
</organism>
<dbReference type="EMBL" id="GG662331">
    <property type="protein sequence ID" value="EAS05751.1"/>
    <property type="molecule type" value="Genomic_DNA"/>
</dbReference>
<gene>
    <name evidence="2" type="ORF">TTHERM_01041910</name>
</gene>
<evidence type="ECO:0000313" key="3">
    <source>
        <dbReference type="Proteomes" id="UP000009168"/>
    </source>
</evidence>
<dbReference type="KEGG" id="tet:TTHERM_01041910"/>
<name>Q24D94_TETTS</name>
<dbReference type="Proteomes" id="UP000009168">
    <property type="component" value="Unassembled WGS sequence"/>
</dbReference>
<dbReference type="InParanoid" id="Q24D94"/>
<dbReference type="GeneID" id="7837625"/>
<evidence type="ECO:0008006" key="4">
    <source>
        <dbReference type="Google" id="ProtNLM"/>
    </source>
</evidence>
<reference evidence="3" key="1">
    <citation type="journal article" date="2006" name="PLoS Biol.">
        <title>Macronuclear genome sequence of the ciliate Tetrahymena thermophila, a model eukaryote.</title>
        <authorList>
            <person name="Eisen J.A."/>
            <person name="Coyne R.S."/>
            <person name="Wu M."/>
            <person name="Wu D."/>
            <person name="Thiagarajan M."/>
            <person name="Wortman J.R."/>
            <person name="Badger J.H."/>
            <person name="Ren Q."/>
            <person name="Amedeo P."/>
            <person name="Jones K.M."/>
            <person name="Tallon L.J."/>
            <person name="Delcher A.L."/>
            <person name="Salzberg S.L."/>
            <person name="Silva J.C."/>
            <person name="Haas B.J."/>
            <person name="Majoros W.H."/>
            <person name="Farzad M."/>
            <person name="Carlton J.M."/>
            <person name="Smith R.K. Jr."/>
            <person name="Garg J."/>
            <person name="Pearlman R.E."/>
            <person name="Karrer K.M."/>
            <person name="Sun L."/>
            <person name="Manning G."/>
            <person name="Elde N.C."/>
            <person name="Turkewitz A.P."/>
            <person name="Asai D.J."/>
            <person name="Wilkes D.E."/>
            <person name="Wang Y."/>
            <person name="Cai H."/>
            <person name="Collins K."/>
            <person name="Stewart B.A."/>
            <person name="Lee S.R."/>
            <person name="Wilamowska K."/>
            <person name="Weinberg Z."/>
            <person name="Ruzzo W.L."/>
            <person name="Wloga D."/>
            <person name="Gaertig J."/>
            <person name="Frankel J."/>
            <person name="Tsao C.-C."/>
            <person name="Gorovsky M.A."/>
            <person name="Keeling P.J."/>
            <person name="Waller R.F."/>
            <person name="Patron N.J."/>
            <person name="Cherry J.M."/>
            <person name="Stover N.A."/>
            <person name="Krieger C.J."/>
            <person name="del Toro C."/>
            <person name="Ryder H.F."/>
            <person name="Williamson S.C."/>
            <person name="Barbeau R.A."/>
            <person name="Hamilton E.P."/>
            <person name="Orias E."/>
        </authorList>
    </citation>
    <scope>NUCLEOTIDE SEQUENCE [LARGE SCALE GENOMIC DNA]</scope>
    <source>
        <strain evidence="3">SB210</strain>
    </source>
</reference>
<evidence type="ECO:0000256" key="1">
    <source>
        <dbReference type="SAM" id="SignalP"/>
    </source>
</evidence>
<feature type="signal peptide" evidence="1">
    <location>
        <begin position="1"/>
        <end position="20"/>
    </location>
</feature>
<accession>Q24D94</accession>